<reference evidence="2" key="1">
    <citation type="submission" date="2016-06" db="EMBL/GenBank/DDBJ databases">
        <title>Parallel loss of symbiosis genes in relatives of nitrogen-fixing non-legume Parasponia.</title>
        <authorList>
            <person name="Van Velzen R."/>
            <person name="Holmer R."/>
            <person name="Bu F."/>
            <person name="Rutten L."/>
            <person name="Van Zeijl A."/>
            <person name="Liu W."/>
            <person name="Santuari L."/>
            <person name="Cao Q."/>
            <person name="Sharma T."/>
            <person name="Shen D."/>
            <person name="Roswanjaya Y."/>
            <person name="Wardhani T."/>
            <person name="Kalhor M.S."/>
            <person name="Jansen J."/>
            <person name="Van den Hoogen J."/>
            <person name="Gungor B."/>
            <person name="Hartog M."/>
            <person name="Hontelez J."/>
            <person name="Verver J."/>
            <person name="Yang W.-C."/>
            <person name="Schijlen E."/>
            <person name="Repin R."/>
            <person name="Schilthuizen M."/>
            <person name="Schranz E."/>
            <person name="Heidstra R."/>
            <person name="Miyata K."/>
            <person name="Fedorova E."/>
            <person name="Kohlen W."/>
            <person name="Bisseling T."/>
            <person name="Smit S."/>
            <person name="Geurts R."/>
        </authorList>
    </citation>
    <scope>NUCLEOTIDE SEQUENCE [LARGE SCALE GENOMIC DNA]</scope>
    <source>
        <strain evidence="2">cv. WU1-14</strain>
    </source>
</reference>
<gene>
    <name evidence="1" type="ORF">PanWU01x14_239900</name>
</gene>
<dbReference type="EMBL" id="JXTB01000282">
    <property type="protein sequence ID" value="PON48100.1"/>
    <property type="molecule type" value="Genomic_DNA"/>
</dbReference>
<dbReference type="AlphaFoldDB" id="A0A2P5BH42"/>
<name>A0A2P5BH42_PARAD</name>
<protein>
    <submittedName>
        <fullName evidence="1">Uncharacterized protein</fullName>
    </submittedName>
</protein>
<sequence>MVKKDGMGMFLPLKTQTHPHSGADHDQLKQSQIALSHKSYPQPLPSLVNVSRNWIWICSL</sequence>
<organism evidence="1 2">
    <name type="scientific">Parasponia andersonii</name>
    <name type="common">Sponia andersonii</name>
    <dbReference type="NCBI Taxonomy" id="3476"/>
    <lineage>
        <taxon>Eukaryota</taxon>
        <taxon>Viridiplantae</taxon>
        <taxon>Streptophyta</taxon>
        <taxon>Embryophyta</taxon>
        <taxon>Tracheophyta</taxon>
        <taxon>Spermatophyta</taxon>
        <taxon>Magnoliopsida</taxon>
        <taxon>eudicotyledons</taxon>
        <taxon>Gunneridae</taxon>
        <taxon>Pentapetalae</taxon>
        <taxon>rosids</taxon>
        <taxon>fabids</taxon>
        <taxon>Rosales</taxon>
        <taxon>Cannabaceae</taxon>
        <taxon>Parasponia</taxon>
    </lineage>
</organism>
<accession>A0A2P5BH42</accession>
<comment type="caution">
    <text evidence="1">The sequence shown here is derived from an EMBL/GenBank/DDBJ whole genome shotgun (WGS) entry which is preliminary data.</text>
</comment>
<proteinExistence type="predicted"/>
<keyword evidence="2" id="KW-1185">Reference proteome</keyword>
<dbReference type="Proteomes" id="UP000237105">
    <property type="component" value="Unassembled WGS sequence"/>
</dbReference>
<evidence type="ECO:0000313" key="2">
    <source>
        <dbReference type="Proteomes" id="UP000237105"/>
    </source>
</evidence>
<evidence type="ECO:0000313" key="1">
    <source>
        <dbReference type="EMBL" id="PON48100.1"/>
    </source>
</evidence>